<accession>A0A485BS61</accession>
<evidence type="ECO:0000259" key="1">
    <source>
        <dbReference type="Pfam" id="PF01261"/>
    </source>
</evidence>
<proteinExistence type="predicted"/>
<dbReference type="InterPro" id="IPR050312">
    <property type="entry name" value="IolE/XylAMocC-like"/>
</dbReference>
<dbReference type="InterPro" id="IPR036237">
    <property type="entry name" value="Xyl_isomerase-like_sf"/>
</dbReference>
<dbReference type="InterPro" id="IPR029068">
    <property type="entry name" value="Glyas_Bleomycin-R_OHBP_Dase"/>
</dbReference>
<organism evidence="2 3">
    <name type="scientific">Kluyvera cryocrescens</name>
    <name type="common">Kluyvera citrophila</name>
    <dbReference type="NCBI Taxonomy" id="580"/>
    <lineage>
        <taxon>Bacteria</taxon>
        <taxon>Pseudomonadati</taxon>
        <taxon>Pseudomonadota</taxon>
        <taxon>Gammaproteobacteria</taxon>
        <taxon>Enterobacterales</taxon>
        <taxon>Enterobacteriaceae</taxon>
        <taxon>Kluyvera</taxon>
    </lineage>
</organism>
<dbReference type="Gene3D" id="3.10.180.10">
    <property type="entry name" value="2,3-Dihydroxybiphenyl 1,2-Dioxygenase, domain 1"/>
    <property type="match status" value="1"/>
</dbReference>
<keyword evidence="2" id="KW-0413">Isomerase</keyword>
<protein>
    <submittedName>
        <fullName evidence="2">Inosose isomerase</fullName>
        <ecNumber evidence="2">5.3.99.-</ecNumber>
    </submittedName>
</protein>
<sequence length="272" mass="30414">MIFEGGNRAQFAANLARARRKFSLMHELGCDTMLLCSNVQADCSADVDLQVADLRALATLAEQENIKIGYEALAWGTHVNRWHQAWERVKAVDSPAMGIVLDSFHILSLGDDLSRLHEVPMDKITFLQLADAPLMKMDVLEWSRHFRCFPGQGELPLVEFSRELTRLGYRGPWSLEIFNDGFRASPNGATAKDGYRSLLWLEEQTRRTLGQTDADLFNPAPLPTFNGTEFIEFAASPAEAKKLSAMLEGMGFRLAGMHRSKQVALWNNGGAR</sequence>
<dbReference type="Pfam" id="PF01261">
    <property type="entry name" value="AP_endonuc_2"/>
    <property type="match status" value="1"/>
</dbReference>
<reference evidence="2 3" key="1">
    <citation type="submission" date="2019-03" db="EMBL/GenBank/DDBJ databases">
        <authorList>
            <consortium name="Pathogen Informatics"/>
        </authorList>
    </citation>
    <scope>NUCLEOTIDE SEQUENCE [LARGE SCALE GENOMIC DNA]</scope>
    <source>
        <strain evidence="2 3">NCTC12993</strain>
    </source>
</reference>
<dbReference type="GO" id="GO:0016853">
    <property type="term" value="F:isomerase activity"/>
    <property type="evidence" value="ECO:0007669"/>
    <property type="project" value="UniProtKB-KW"/>
</dbReference>
<feature type="domain" description="Xylose isomerase-like TIM barrel" evidence="1">
    <location>
        <begin position="8"/>
        <end position="196"/>
    </location>
</feature>
<keyword evidence="3" id="KW-1185">Reference proteome</keyword>
<gene>
    <name evidence="2" type="primary">iolI</name>
    <name evidence="2" type="ORF">NCTC12993_05259</name>
</gene>
<dbReference type="InterPro" id="IPR013022">
    <property type="entry name" value="Xyl_isomerase-like_TIM-brl"/>
</dbReference>
<name>A0A485BS61_KLUCR</name>
<evidence type="ECO:0000313" key="2">
    <source>
        <dbReference type="EMBL" id="VFS75193.1"/>
    </source>
</evidence>
<dbReference type="SUPFAM" id="SSF51658">
    <property type="entry name" value="Xylose isomerase-like"/>
    <property type="match status" value="1"/>
</dbReference>
<evidence type="ECO:0000313" key="3">
    <source>
        <dbReference type="Proteomes" id="UP000401081"/>
    </source>
</evidence>
<dbReference type="Gene3D" id="3.20.20.150">
    <property type="entry name" value="Divalent-metal-dependent TIM barrel enzymes"/>
    <property type="match status" value="1"/>
</dbReference>
<dbReference type="PANTHER" id="PTHR12110:SF21">
    <property type="entry name" value="XYLOSE ISOMERASE-LIKE TIM BARREL DOMAIN-CONTAINING PROTEIN"/>
    <property type="match status" value="1"/>
</dbReference>
<dbReference type="Pfam" id="PF14696">
    <property type="entry name" value="Glyoxalase_5"/>
    <property type="match status" value="1"/>
</dbReference>
<dbReference type="EMBL" id="CAADJD010000022">
    <property type="protein sequence ID" value="VFS75193.1"/>
    <property type="molecule type" value="Genomic_DNA"/>
</dbReference>
<dbReference type="PANTHER" id="PTHR12110">
    <property type="entry name" value="HYDROXYPYRUVATE ISOMERASE"/>
    <property type="match status" value="1"/>
</dbReference>
<dbReference type="AlphaFoldDB" id="A0A485BS61"/>
<dbReference type="Proteomes" id="UP000401081">
    <property type="component" value="Unassembled WGS sequence"/>
</dbReference>
<dbReference type="EC" id="5.3.99.-" evidence="2"/>